<reference evidence="16" key="1">
    <citation type="submission" date="2025-08" db="UniProtKB">
        <authorList>
            <consortium name="Ensembl"/>
        </authorList>
    </citation>
    <scope>IDENTIFICATION</scope>
</reference>
<protein>
    <submittedName>
        <fullName evidence="16">Sterol regulatory element binding transcription factor 1</fullName>
    </submittedName>
</protein>
<dbReference type="PANTHER" id="PTHR46062">
    <property type="entry name" value="STEROL REGULATORY ELEMENT-BINDING PROTEIN"/>
    <property type="match status" value="1"/>
</dbReference>
<keyword evidence="14" id="KW-0968">Cytoplasmic vesicle</keyword>
<dbReference type="GO" id="GO:0045542">
    <property type="term" value="P:positive regulation of cholesterol biosynthetic process"/>
    <property type="evidence" value="ECO:0007669"/>
    <property type="project" value="Ensembl"/>
</dbReference>
<keyword evidence="9" id="KW-0010">Activator</keyword>
<feature type="region of interest" description="Disordered" evidence="15">
    <location>
        <begin position="49"/>
        <end position="132"/>
    </location>
</feature>
<comment type="subcellular location">
    <subcellularLocation>
        <location evidence="2">Cytoplasmic vesicle membrane</location>
    </subcellularLocation>
    <subcellularLocation>
        <location evidence="3">Golgi apparatus membrane</location>
    </subcellularLocation>
    <subcellularLocation>
        <location evidence="1">Nucleus</location>
    </subcellularLocation>
</comment>
<dbReference type="GeneTree" id="ENSGT00940000159156"/>
<dbReference type="Ensembl" id="ENSABRT00000025570.1">
    <property type="protein sequence ID" value="ENSABRP00000018094.1"/>
    <property type="gene ID" value="ENSABRG00000015583.1"/>
</dbReference>
<feature type="compositionally biased region" description="Pro residues" evidence="15">
    <location>
        <begin position="101"/>
        <end position="116"/>
    </location>
</feature>
<keyword evidence="17" id="KW-1185">Reference proteome</keyword>
<keyword evidence="13" id="KW-0539">Nucleus</keyword>
<accession>A0A8B9I926</accession>
<dbReference type="GO" id="GO:0001228">
    <property type="term" value="F:DNA-binding transcription activator activity, RNA polymerase II-specific"/>
    <property type="evidence" value="ECO:0007669"/>
    <property type="project" value="Ensembl"/>
</dbReference>
<dbReference type="Proteomes" id="UP000694426">
    <property type="component" value="Unplaced"/>
</dbReference>
<keyword evidence="5" id="KW-0805">Transcription regulation</keyword>
<evidence type="ECO:0000256" key="8">
    <source>
        <dbReference type="ARBA" id="ARBA00023125"/>
    </source>
</evidence>
<dbReference type="GO" id="GO:0007623">
    <property type="term" value="P:circadian rhythm"/>
    <property type="evidence" value="ECO:0007669"/>
    <property type="project" value="Ensembl"/>
</dbReference>
<organism evidence="16 17">
    <name type="scientific">Anser brachyrhynchus</name>
    <name type="common">Pink-footed goose</name>
    <dbReference type="NCBI Taxonomy" id="132585"/>
    <lineage>
        <taxon>Eukaryota</taxon>
        <taxon>Metazoa</taxon>
        <taxon>Chordata</taxon>
        <taxon>Craniata</taxon>
        <taxon>Vertebrata</taxon>
        <taxon>Euteleostomi</taxon>
        <taxon>Archelosauria</taxon>
        <taxon>Archosauria</taxon>
        <taxon>Dinosauria</taxon>
        <taxon>Saurischia</taxon>
        <taxon>Theropoda</taxon>
        <taxon>Coelurosauria</taxon>
        <taxon>Aves</taxon>
        <taxon>Neognathae</taxon>
        <taxon>Galloanserae</taxon>
        <taxon>Anseriformes</taxon>
        <taxon>Anatidae</taxon>
        <taxon>Anserinae</taxon>
        <taxon>Anser</taxon>
    </lineage>
</organism>
<feature type="region of interest" description="Disordered" evidence="15">
    <location>
        <begin position="328"/>
        <end position="382"/>
    </location>
</feature>
<sequence length="1061" mass="109675">VGVLGHGSGGGLWGPLARSGTTADGARGGCFADMLQLINAPDNDFSGLFDSPFGAPDSTVPPGLPPAPSTLGTYLGPSKPPPAAPPGNVYPGPPGLAAFTPQPPAPLLPAPGPPTAPGVKEEPSAVPSSQPQPGVMLAPPSFVPASPGQFSPQPLVGFQNQHGFPAVQPGGAGQSPLPTPQPVQPVATLPGPVQSVAPQQLLAPGPPPAATTATPQPVSPQIQPVPVLLQPHFIKADSLLLTAVKTDAGSAKTSGIASLATSAGGTAAPLQVFWPGSFPPPHPPTPTCLSPAPLPAESLKDLVASCSSGGAKAEAPMEVVKAEVMEMLTPPPSDVGSPSRGSPLSLSGGSSNSSSDSEPDSPFCDHGKVKQERPLPSPGSQGMLDRSRMALCAFVFLCLSFNPLASLLRGSSAPAPVGSPGTAGPGRSIMAESGTAGKPLGWAPWGWRPLGWAPLGWRLLGWTPLGWRLLGWAPRGWRPLGCGDFAQGAQHLRTALGALGRPLPASHGDLACSLLWTLLRHLLQRLWVGRWLAARAGGLRPDPPPRAHVRQSARDAAMAYHCLHQLHLAGKQAGGHLLAINLALSAVNLAECAGDAVSVAALAEIYVAAALRVKASLHRCFHFLARPFLCSARRVALSHGGAVPPAMQWLCHPLGHRFFVDGDWAVKGVPRETIYSSAGNPVDPLAQVTQLFREHLLEKALCCVAMPEPGRPAAQGEGRFSDALEYLQLLNGCSDASGAPGPAPSISCGLAAVTGTDPVSKWWASVIGAVIHWLQGDEEGAERLYPLVETMPRVLQGSEKPLPRAALHSFKAVRAMLSKQDGSQASLNHCEKASSCLRESLELSSPPKCTGVPAAAPSCPLAASSLRHPFTAARPTPSAAATPFWVENTESRDRAGGVEVKGRDRAMARGQREQKTLVVPAPAPSLLLAQAGRVAARGQPCHGDDGLGLSSPISGNEGRAGGPCPASAGHKDPMSPWQCPSCVLPILLSQCPHAPRGLDKEQGRAVSDPLGAAARHDSIKPLLRLKGKILGVIRKAAAQISWEASWVHHIRTPAPVSQDDL</sequence>
<evidence type="ECO:0000256" key="7">
    <source>
        <dbReference type="ARBA" id="ARBA00023098"/>
    </source>
</evidence>
<dbReference type="GO" id="GO:0019217">
    <property type="term" value="P:regulation of fatty acid metabolic process"/>
    <property type="evidence" value="ECO:0007669"/>
    <property type="project" value="Ensembl"/>
</dbReference>
<evidence type="ECO:0000256" key="13">
    <source>
        <dbReference type="ARBA" id="ARBA00023242"/>
    </source>
</evidence>
<dbReference type="GO" id="GO:1902895">
    <property type="term" value="P:positive regulation of miRNA transcription"/>
    <property type="evidence" value="ECO:0007669"/>
    <property type="project" value="Ensembl"/>
</dbReference>
<dbReference type="GO" id="GO:0030659">
    <property type="term" value="C:cytoplasmic vesicle membrane"/>
    <property type="evidence" value="ECO:0007669"/>
    <property type="project" value="UniProtKB-SubCell"/>
</dbReference>
<keyword evidence="12" id="KW-0753">Steroid metabolism</keyword>
<gene>
    <name evidence="16" type="primary">SREBF1</name>
</gene>
<dbReference type="GO" id="GO:0046676">
    <property type="term" value="P:negative regulation of insulin secretion"/>
    <property type="evidence" value="ECO:0007669"/>
    <property type="project" value="Ensembl"/>
</dbReference>
<feature type="compositionally biased region" description="Basic and acidic residues" evidence="15">
    <location>
        <begin position="363"/>
        <end position="373"/>
    </location>
</feature>
<evidence type="ECO:0000313" key="16">
    <source>
        <dbReference type="Ensembl" id="ENSABRP00000018094.1"/>
    </source>
</evidence>
<dbReference type="PANTHER" id="PTHR46062:SF2">
    <property type="entry name" value="STEROL REGULATORY ELEMENT-BINDING PROTEIN 1"/>
    <property type="match status" value="1"/>
</dbReference>
<dbReference type="GO" id="GO:0030073">
    <property type="term" value="P:insulin secretion"/>
    <property type="evidence" value="ECO:0007669"/>
    <property type="project" value="Ensembl"/>
</dbReference>
<evidence type="ECO:0000313" key="17">
    <source>
        <dbReference type="Proteomes" id="UP000694426"/>
    </source>
</evidence>
<dbReference type="GO" id="GO:0009749">
    <property type="term" value="P:response to glucose"/>
    <property type="evidence" value="ECO:0007669"/>
    <property type="project" value="Ensembl"/>
</dbReference>
<feature type="region of interest" description="Disordered" evidence="15">
    <location>
        <begin position="162"/>
        <end position="181"/>
    </location>
</feature>
<evidence type="ECO:0000256" key="10">
    <source>
        <dbReference type="ARBA" id="ARBA00023163"/>
    </source>
</evidence>
<evidence type="ECO:0000256" key="11">
    <source>
        <dbReference type="ARBA" id="ARBA00023166"/>
    </source>
</evidence>
<dbReference type="GO" id="GO:0008286">
    <property type="term" value="P:insulin receptor signaling pathway"/>
    <property type="evidence" value="ECO:0007669"/>
    <property type="project" value="Ensembl"/>
</dbReference>
<dbReference type="GO" id="GO:0000139">
    <property type="term" value="C:Golgi membrane"/>
    <property type="evidence" value="ECO:0007669"/>
    <property type="project" value="UniProtKB-SubCell"/>
</dbReference>
<dbReference type="AlphaFoldDB" id="A0A8B9I926"/>
<keyword evidence="7" id="KW-0443">Lipid metabolism</keyword>
<keyword evidence="10" id="KW-0804">Transcription</keyword>
<keyword evidence="11" id="KW-1207">Sterol metabolism</keyword>
<evidence type="ECO:0000256" key="1">
    <source>
        <dbReference type="ARBA" id="ARBA00004123"/>
    </source>
</evidence>
<dbReference type="GO" id="GO:0004879">
    <property type="term" value="F:nuclear receptor activity"/>
    <property type="evidence" value="ECO:0007669"/>
    <property type="project" value="Ensembl"/>
</dbReference>
<keyword evidence="4" id="KW-0153">Cholesterol metabolism</keyword>
<name>A0A8B9I926_9AVES</name>
<keyword evidence="8" id="KW-0238">DNA-binding</keyword>
<feature type="compositionally biased region" description="Low complexity" evidence="15">
    <location>
        <begin position="336"/>
        <end position="362"/>
    </location>
</feature>
<evidence type="ECO:0000256" key="14">
    <source>
        <dbReference type="ARBA" id="ARBA00023329"/>
    </source>
</evidence>
<evidence type="ECO:0000256" key="15">
    <source>
        <dbReference type="SAM" id="MobiDB-lite"/>
    </source>
</evidence>
<dbReference type="GO" id="GO:0032933">
    <property type="term" value="P:SREBP signaling pathway"/>
    <property type="evidence" value="ECO:0007669"/>
    <property type="project" value="Ensembl"/>
</dbReference>
<evidence type="ECO:0000256" key="5">
    <source>
        <dbReference type="ARBA" id="ARBA00023015"/>
    </source>
</evidence>
<dbReference type="GO" id="GO:0003682">
    <property type="term" value="F:chromatin binding"/>
    <property type="evidence" value="ECO:0007669"/>
    <property type="project" value="Ensembl"/>
</dbReference>
<dbReference type="GO" id="GO:0031647">
    <property type="term" value="P:regulation of protein stability"/>
    <property type="evidence" value="ECO:0007669"/>
    <property type="project" value="Ensembl"/>
</dbReference>
<dbReference type="GO" id="GO:0090209">
    <property type="term" value="P:negative regulation of triglyceride metabolic process"/>
    <property type="evidence" value="ECO:0007669"/>
    <property type="project" value="Ensembl"/>
</dbReference>
<dbReference type="GO" id="GO:0009267">
    <property type="term" value="P:cellular response to starvation"/>
    <property type="evidence" value="ECO:0007669"/>
    <property type="project" value="Ensembl"/>
</dbReference>
<dbReference type="GO" id="GO:0003062">
    <property type="term" value="P:regulation of heart rate by chemical signal"/>
    <property type="evidence" value="ECO:0007669"/>
    <property type="project" value="Ensembl"/>
</dbReference>
<dbReference type="GO" id="GO:0006695">
    <property type="term" value="P:cholesterol biosynthetic process"/>
    <property type="evidence" value="ECO:0007669"/>
    <property type="project" value="Ensembl"/>
</dbReference>
<dbReference type="GO" id="GO:1903214">
    <property type="term" value="P:regulation of protein targeting to mitochondrion"/>
    <property type="evidence" value="ECO:0007669"/>
    <property type="project" value="Ensembl"/>
</dbReference>
<feature type="compositionally biased region" description="Low complexity" evidence="15">
    <location>
        <begin position="86"/>
        <end position="100"/>
    </location>
</feature>
<dbReference type="GO" id="GO:1901524">
    <property type="term" value="P:regulation of mitophagy"/>
    <property type="evidence" value="ECO:0007669"/>
    <property type="project" value="Ensembl"/>
</dbReference>
<dbReference type="GO" id="GO:0001221">
    <property type="term" value="F:transcription coregulator binding"/>
    <property type="evidence" value="ECO:0007669"/>
    <property type="project" value="Ensembl"/>
</dbReference>
<evidence type="ECO:0000256" key="3">
    <source>
        <dbReference type="ARBA" id="ARBA00004394"/>
    </source>
</evidence>
<evidence type="ECO:0000256" key="9">
    <source>
        <dbReference type="ARBA" id="ARBA00023159"/>
    </source>
</evidence>
<evidence type="ECO:0000256" key="4">
    <source>
        <dbReference type="ARBA" id="ARBA00022548"/>
    </source>
</evidence>
<evidence type="ECO:0000256" key="12">
    <source>
        <dbReference type="ARBA" id="ARBA00023221"/>
    </source>
</evidence>
<evidence type="ECO:0000256" key="6">
    <source>
        <dbReference type="ARBA" id="ARBA00023034"/>
    </source>
</evidence>
<dbReference type="GO" id="GO:0010867">
    <property type="term" value="P:positive regulation of triglyceride biosynthetic process"/>
    <property type="evidence" value="ECO:0007669"/>
    <property type="project" value="Ensembl"/>
</dbReference>
<dbReference type="GO" id="GO:0005654">
    <property type="term" value="C:nucleoplasm"/>
    <property type="evidence" value="ECO:0007669"/>
    <property type="project" value="Ensembl"/>
</dbReference>
<dbReference type="GO" id="GO:0000122">
    <property type="term" value="P:negative regulation of transcription by RNA polymerase II"/>
    <property type="evidence" value="ECO:0007669"/>
    <property type="project" value="Ensembl"/>
</dbReference>
<dbReference type="GO" id="GO:0042789">
    <property type="term" value="P:mRNA transcription by RNA polymerase II"/>
    <property type="evidence" value="ECO:0007669"/>
    <property type="project" value="Ensembl"/>
</dbReference>
<proteinExistence type="predicted"/>
<dbReference type="GO" id="GO:0045444">
    <property type="term" value="P:fat cell differentiation"/>
    <property type="evidence" value="ECO:0007669"/>
    <property type="project" value="Ensembl"/>
</dbReference>
<keyword evidence="6" id="KW-0333">Golgi apparatus</keyword>
<dbReference type="GO" id="GO:0019901">
    <property type="term" value="F:protein kinase binding"/>
    <property type="evidence" value="ECO:0007669"/>
    <property type="project" value="Ensembl"/>
</dbReference>
<dbReference type="GO" id="GO:0032810">
    <property type="term" value="F:sterol response element binding"/>
    <property type="evidence" value="ECO:0007669"/>
    <property type="project" value="Ensembl"/>
</dbReference>
<evidence type="ECO:0000256" key="2">
    <source>
        <dbReference type="ARBA" id="ARBA00004156"/>
    </source>
</evidence>
<reference evidence="16" key="2">
    <citation type="submission" date="2025-09" db="UniProtKB">
        <authorList>
            <consortium name="Ensembl"/>
        </authorList>
    </citation>
    <scope>IDENTIFICATION</scope>
</reference>